<dbReference type="OrthoDB" id="4337996at2"/>
<name>A0A1E7LL74_9ACTN</name>
<dbReference type="PROSITE" id="PS51257">
    <property type="entry name" value="PROKAR_LIPOPROTEIN"/>
    <property type="match status" value="1"/>
</dbReference>
<feature type="signal peptide" evidence="1">
    <location>
        <begin position="1"/>
        <end position="25"/>
    </location>
</feature>
<feature type="chain" id="PRO_5009197436" description="DUF3558 domain-containing protein" evidence="1">
    <location>
        <begin position="26"/>
        <end position="181"/>
    </location>
</feature>
<dbReference type="EMBL" id="LJGZ01000100">
    <property type="protein sequence ID" value="OEV16967.1"/>
    <property type="molecule type" value="Genomic_DNA"/>
</dbReference>
<evidence type="ECO:0000313" key="2">
    <source>
        <dbReference type="EMBL" id="OEV16967.1"/>
    </source>
</evidence>
<protein>
    <recommendedName>
        <fullName evidence="4">DUF3558 domain-containing protein</fullName>
    </recommendedName>
</protein>
<dbReference type="RefSeq" id="WP_070203541.1">
    <property type="nucleotide sequence ID" value="NZ_LJGZ01000100.1"/>
</dbReference>
<dbReference type="PATRIC" id="fig|518642.7.peg.6995"/>
<evidence type="ECO:0008006" key="4">
    <source>
        <dbReference type="Google" id="ProtNLM"/>
    </source>
</evidence>
<keyword evidence="3" id="KW-1185">Reference proteome</keyword>
<dbReference type="Proteomes" id="UP000175971">
    <property type="component" value="Unassembled WGS sequence"/>
</dbReference>
<keyword evidence="1" id="KW-0732">Signal</keyword>
<sequence length="181" mass="19308">MRTTRKDLTMPARGVALLAVVSVGAAGCSSQKAFEVSELCGRKVDSALVAPFLPEGETLKVDDGISAPEQPRCQVYVDGKLSLYVRGNVEKPDVDLLKATERSMRRLGNPAPADGIGDGATVADRGAMAVQACTYKGEKSQYVLEIDGVDNPKDIAERREALVKLLRAHLPVIMAAEGCRP</sequence>
<evidence type="ECO:0000256" key="1">
    <source>
        <dbReference type="SAM" id="SignalP"/>
    </source>
</evidence>
<reference evidence="2 3" key="1">
    <citation type="journal article" date="2016" name="Front. Microbiol.">
        <title>Comparative Genomics Analysis of Streptomyces Species Reveals Their Adaptation to the Marine Environment and Their Diversity at the Genomic Level.</title>
        <authorList>
            <person name="Tian X."/>
            <person name="Zhang Z."/>
            <person name="Yang T."/>
            <person name="Chen M."/>
            <person name="Li J."/>
            <person name="Chen F."/>
            <person name="Yang J."/>
            <person name="Li W."/>
            <person name="Zhang B."/>
            <person name="Zhang Z."/>
            <person name="Wu J."/>
            <person name="Zhang C."/>
            <person name="Long L."/>
            <person name="Xiao J."/>
        </authorList>
    </citation>
    <scope>NUCLEOTIDE SEQUENCE [LARGE SCALE GENOMIC DNA]</scope>
    <source>
        <strain evidence="2 3">SCSIO M10372</strain>
    </source>
</reference>
<evidence type="ECO:0000313" key="3">
    <source>
        <dbReference type="Proteomes" id="UP000175971"/>
    </source>
</evidence>
<gene>
    <name evidence="2" type="ORF">AN221_30360</name>
</gene>
<accession>A0A1E7LL74</accession>
<dbReference type="AlphaFoldDB" id="A0A1E7LL74"/>
<organism evidence="2 3">
    <name type="scientific">Streptomyces nanshensis</name>
    <dbReference type="NCBI Taxonomy" id="518642"/>
    <lineage>
        <taxon>Bacteria</taxon>
        <taxon>Bacillati</taxon>
        <taxon>Actinomycetota</taxon>
        <taxon>Actinomycetes</taxon>
        <taxon>Kitasatosporales</taxon>
        <taxon>Streptomycetaceae</taxon>
        <taxon>Streptomyces</taxon>
    </lineage>
</organism>
<comment type="caution">
    <text evidence="2">The sequence shown here is derived from an EMBL/GenBank/DDBJ whole genome shotgun (WGS) entry which is preliminary data.</text>
</comment>
<proteinExistence type="predicted"/>